<name>A0AA47P3A8_MERPO</name>
<reference evidence="20" key="1">
    <citation type="journal article" date="2023" name="Front. Mar. Sci.">
        <title>A new Merluccius polli reference genome to investigate the effects of global change in West African waters.</title>
        <authorList>
            <person name="Mateo J.L."/>
            <person name="Blanco-Fernandez C."/>
            <person name="Garcia-Vazquez E."/>
            <person name="Machado-Schiaffino G."/>
        </authorList>
    </citation>
    <scope>NUCLEOTIDE SEQUENCE</scope>
    <source>
        <strain evidence="20">C29</strain>
        <tissue evidence="20">Fin</tissue>
    </source>
</reference>
<evidence type="ECO:0000256" key="3">
    <source>
        <dbReference type="ARBA" id="ARBA00022553"/>
    </source>
</evidence>
<evidence type="ECO:0000256" key="12">
    <source>
        <dbReference type="ARBA" id="ARBA00023170"/>
    </source>
</evidence>
<evidence type="ECO:0000256" key="6">
    <source>
        <dbReference type="ARBA" id="ARBA00022741"/>
    </source>
</evidence>
<evidence type="ECO:0000256" key="1">
    <source>
        <dbReference type="ARBA" id="ARBA00004479"/>
    </source>
</evidence>
<dbReference type="InterPro" id="IPR006212">
    <property type="entry name" value="Furin_repeat"/>
</dbReference>
<dbReference type="Pfam" id="PF01030">
    <property type="entry name" value="Recep_L_domain"/>
    <property type="match status" value="2"/>
</dbReference>
<feature type="compositionally biased region" description="Basic and acidic residues" evidence="15">
    <location>
        <begin position="552"/>
        <end position="568"/>
    </location>
</feature>
<dbReference type="GO" id="GO:0005524">
    <property type="term" value="F:ATP binding"/>
    <property type="evidence" value="ECO:0007669"/>
    <property type="project" value="UniProtKB-KW"/>
</dbReference>
<dbReference type="FunFam" id="3.80.20.20:FF:000004">
    <property type="entry name" value="Receptor protein-tyrosine kinase"/>
    <property type="match status" value="1"/>
</dbReference>
<dbReference type="Pfam" id="PF14843">
    <property type="entry name" value="GF_recep_IV"/>
    <property type="match status" value="1"/>
</dbReference>
<feature type="region of interest" description="Disordered" evidence="15">
    <location>
        <begin position="582"/>
        <end position="897"/>
    </location>
</feature>
<feature type="domain" description="Growth factor receptor" evidence="19">
    <location>
        <begin position="478"/>
        <end position="549"/>
    </location>
</feature>
<sequence>MDKWLTTFLYLTLLSFLQTTSSQTHEVVCSGTQNSLSSTGTQENQYKLFRDRYEGCRVIMGNLEITQMDTNRDFSFLKTIREVTGYVLIAMNLVQDVPLDRLRVIRGNTLYERQFALSVFLNYPKDGSTGLKHLGLTNLTDILAGGVQIINNKYLSYGPWVSWQDIVTDSSAAIVVKENGEKGPCHPSCGDYCWGPRGDQCQILTKTVCALQCNGRCFGTSPRDCCHVECAVGCTGPHDVHCLACRHFNDSGACVPRCPQALIYNKQTFQMENNPNAKYQYGSICVSECPTHFVVDDSSCVSGCPPDKTEPAKAPALSTDRQVDSSNIDSFINCTKIQGSLHFLITGIAGDAFNKIPPLDAKKLEVFRTVREITDILKIESWPEQLNDLSVFSSLTIIQGRSLYKSFSLVVMRIPTLGSLGLRSLREINDGSVYISQNINLCYHHTVNWTRLLHGRNNRPNDIKLNRPLEQCVAEGHVCDPLCSEAGCWGPGPAQCVSCRNYSRAGVCVASCHFYTGEVREMVGSQGDCVVCHPECQPQNGRLSCTGPSGGDEGRPEELHHRESDRGLLDDQDLQDMEDGMATLPLHFSPPRSLSPHSLSRLRMGSHRSCSSPGGPVGYLPMVPKTGEKRRSQRSRLTSASTVSEGLVGQRRDSEEREIAEAIPLTGSLHRPRRVSRKSSAAAAAAAAEPSPRRAPTKDEEDEEEIDRYGYVLPGSSCSGTGPVTRLTHAGGRNSSSPRGPLSPSSANPPDSPQEYEVMNQQADPPATDLAARTPVSAASPAAGAGAAQHSDTPRSSAAEEPRPPDVRAVAAGGGRPDSRTARAAEEPPPGEEARRDAGEYEDMDVSSGSHAEDQDTSVTERRGSQTRRARQTAVETAAAGQAVKEQRQEGECGERLCSNEQARLVEKINGMAAPNAGSAAAAAAAAARTAQEYEEMDGFPTSSSGCDEPEYQNLPGQREGGDQSQNLTGQRAGGAQEMGSGMQCASFDNPDYWHSRLFAKPDAIRT</sequence>
<organism evidence="20 21">
    <name type="scientific">Merluccius polli</name>
    <name type="common">Benguela hake</name>
    <name type="synonym">Merluccius cadenati</name>
    <dbReference type="NCBI Taxonomy" id="89951"/>
    <lineage>
        <taxon>Eukaryota</taxon>
        <taxon>Metazoa</taxon>
        <taxon>Chordata</taxon>
        <taxon>Craniata</taxon>
        <taxon>Vertebrata</taxon>
        <taxon>Euteleostomi</taxon>
        <taxon>Actinopterygii</taxon>
        <taxon>Neopterygii</taxon>
        <taxon>Teleostei</taxon>
        <taxon>Neoteleostei</taxon>
        <taxon>Acanthomorphata</taxon>
        <taxon>Zeiogadaria</taxon>
        <taxon>Gadariae</taxon>
        <taxon>Gadiformes</taxon>
        <taxon>Gadoidei</taxon>
        <taxon>Merlucciidae</taxon>
        <taxon>Merluccius</taxon>
    </lineage>
</organism>
<evidence type="ECO:0000256" key="2">
    <source>
        <dbReference type="ARBA" id="ARBA00011902"/>
    </source>
</evidence>
<evidence type="ECO:0000256" key="4">
    <source>
        <dbReference type="ARBA" id="ARBA00022679"/>
    </source>
</evidence>
<evidence type="ECO:0000259" key="17">
    <source>
        <dbReference type="Pfam" id="PF00757"/>
    </source>
</evidence>
<evidence type="ECO:0000256" key="5">
    <source>
        <dbReference type="ARBA" id="ARBA00022692"/>
    </source>
</evidence>
<dbReference type="InterPro" id="IPR036941">
    <property type="entry name" value="Rcpt_L-dom_sf"/>
</dbReference>
<comment type="subcellular location">
    <subcellularLocation>
        <location evidence="1">Membrane</location>
        <topology evidence="1">Single-pass type I membrane protein</topology>
    </subcellularLocation>
</comment>
<evidence type="ECO:0000256" key="11">
    <source>
        <dbReference type="ARBA" id="ARBA00023137"/>
    </source>
</evidence>
<feature type="chain" id="PRO_5041280573" description="receptor protein-tyrosine kinase" evidence="16">
    <location>
        <begin position="23"/>
        <end position="1007"/>
    </location>
</feature>
<dbReference type="FunFam" id="2.10.220.10:FF:000002">
    <property type="entry name" value="Receptor protein-tyrosine kinase"/>
    <property type="match status" value="1"/>
</dbReference>
<evidence type="ECO:0000256" key="9">
    <source>
        <dbReference type="ARBA" id="ARBA00022989"/>
    </source>
</evidence>
<feature type="region of interest" description="Disordered" evidence="15">
    <location>
        <begin position="933"/>
        <end position="987"/>
    </location>
</feature>
<dbReference type="EMBL" id="JAOPHQ010002869">
    <property type="protein sequence ID" value="KAK0145267.1"/>
    <property type="molecule type" value="Genomic_DNA"/>
</dbReference>
<dbReference type="CDD" id="cd00064">
    <property type="entry name" value="FU"/>
    <property type="match status" value="2"/>
</dbReference>
<feature type="compositionally biased region" description="Low complexity" evidence="15">
    <location>
        <begin position="584"/>
        <end position="603"/>
    </location>
</feature>
<feature type="signal peptide" evidence="16">
    <location>
        <begin position="1"/>
        <end position="22"/>
    </location>
</feature>
<evidence type="ECO:0000256" key="14">
    <source>
        <dbReference type="ARBA" id="ARBA00051243"/>
    </source>
</evidence>
<evidence type="ECO:0000313" key="20">
    <source>
        <dbReference type="EMBL" id="KAK0145267.1"/>
    </source>
</evidence>
<feature type="domain" description="Receptor L-domain" evidence="18">
    <location>
        <begin position="333"/>
        <end position="451"/>
    </location>
</feature>
<keyword evidence="12 20" id="KW-0675">Receptor</keyword>
<evidence type="ECO:0000256" key="13">
    <source>
        <dbReference type="ARBA" id="ARBA00023180"/>
    </source>
</evidence>
<dbReference type="AlphaFoldDB" id="A0AA47P3A8"/>
<dbReference type="GO" id="GO:0007169">
    <property type="term" value="P:cell surface receptor protein tyrosine kinase signaling pathway"/>
    <property type="evidence" value="ECO:0007669"/>
    <property type="project" value="UniProtKB-ARBA"/>
</dbReference>
<comment type="catalytic activity">
    <reaction evidence="14">
        <text>L-tyrosyl-[protein] + ATP = O-phospho-L-tyrosyl-[protein] + ADP + H(+)</text>
        <dbReference type="Rhea" id="RHEA:10596"/>
        <dbReference type="Rhea" id="RHEA-COMP:10136"/>
        <dbReference type="Rhea" id="RHEA-COMP:20101"/>
        <dbReference type="ChEBI" id="CHEBI:15378"/>
        <dbReference type="ChEBI" id="CHEBI:30616"/>
        <dbReference type="ChEBI" id="CHEBI:46858"/>
        <dbReference type="ChEBI" id="CHEBI:61978"/>
        <dbReference type="ChEBI" id="CHEBI:456216"/>
        <dbReference type="EC" id="2.7.10.1"/>
    </reaction>
</comment>
<keyword evidence="8" id="KW-0067">ATP-binding</keyword>
<evidence type="ECO:0000256" key="15">
    <source>
        <dbReference type="SAM" id="MobiDB-lite"/>
    </source>
</evidence>
<dbReference type="SMART" id="SM00261">
    <property type="entry name" value="FU"/>
    <property type="match status" value="2"/>
</dbReference>
<dbReference type="GO" id="GO:0016020">
    <property type="term" value="C:membrane"/>
    <property type="evidence" value="ECO:0007669"/>
    <property type="project" value="UniProtKB-SubCell"/>
</dbReference>
<evidence type="ECO:0000259" key="18">
    <source>
        <dbReference type="Pfam" id="PF01030"/>
    </source>
</evidence>
<keyword evidence="13" id="KW-0325">Glycoprotein</keyword>
<feature type="region of interest" description="Disordered" evidence="15">
    <location>
        <begin position="543"/>
        <end position="568"/>
    </location>
</feature>
<keyword evidence="5" id="KW-0812">Transmembrane</keyword>
<feature type="domain" description="Furin-like cysteine-rich" evidence="17">
    <location>
        <begin position="181"/>
        <end position="311"/>
    </location>
</feature>
<dbReference type="GO" id="GO:0004714">
    <property type="term" value="F:transmembrane receptor protein tyrosine kinase activity"/>
    <property type="evidence" value="ECO:0007669"/>
    <property type="project" value="UniProtKB-EC"/>
</dbReference>
<evidence type="ECO:0000256" key="7">
    <source>
        <dbReference type="ARBA" id="ARBA00022777"/>
    </source>
</evidence>
<dbReference type="InterPro" id="IPR009030">
    <property type="entry name" value="Growth_fac_rcpt_cys_sf"/>
</dbReference>
<evidence type="ECO:0000256" key="10">
    <source>
        <dbReference type="ARBA" id="ARBA00023136"/>
    </source>
</evidence>
<evidence type="ECO:0000256" key="16">
    <source>
        <dbReference type="SAM" id="SignalP"/>
    </source>
</evidence>
<gene>
    <name evidence="20" type="primary">ERBB3_1</name>
    <name evidence="20" type="ORF">N1851_015841</name>
</gene>
<dbReference type="SUPFAM" id="SSF57184">
    <property type="entry name" value="Growth factor receptor domain"/>
    <property type="match status" value="2"/>
</dbReference>
<dbReference type="InterPro" id="IPR000494">
    <property type="entry name" value="Rcpt_L-dom"/>
</dbReference>
<feature type="compositionally biased region" description="Basic and acidic residues" evidence="15">
    <location>
        <begin position="885"/>
        <end position="895"/>
    </location>
</feature>
<evidence type="ECO:0000259" key="19">
    <source>
        <dbReference type="Pfam" id="PF14843"/>
    </source>
</evidence>
<keyword evidence="6" id="KW-0547">Nucleotide-binding</keyword>
<dbReference type="Pfam" id="PF00757">
    <property type="entry name" value="Furin-like"/>
    <property type="match status" value="1"/>
</dbReference>
<dbReference type="Proteomes" id="UP001174136">
    <property type="component" value="Unassembled WGS sequence"/>
</dbReference>
<dbReference type="InterPro" id="IPR006211">
    <property type="entry name" value="Furin-like_Cys-rich_dom"/>
</dbReference>
<dbReference type="Gene3D" id="3.80.20.20">
    <property type="entry name" value="Receptor L-domain"/>
    <property type="match status" value="2"/>
</dbReference>
<keyword evidence="7 20" id="KW-0418">Kinase</keyword>
<keyword evidence="11" id="KW-0829">Tyrosine-protein kinase</keyword>
<feature type="compositionally biased region" description="Low complexity" evidence="15">
    <location>
        <begin position="777"/>
        <end position="788"/>
    </location>
</feature>
<feature type="compositionally biased region" description="Polar residues" evidence="15">
    <location>
        <begin position="635"/>
        <end position="644"/>
    </location>
</feature>
<feature type="compositionally biased region" description="Low complexity" evidence="15">
    <location>
        <begin position="731"/>
        <end position="746"/>
    </location>
</feature>
<proteinExistence type="predicted"/>
<feature type="compositionally biased region" description="Low complexity" evidence="15">
    <location>
        <begin position="678"/>
        <end position="690"/>
    </location>
</feature>
<keyword evidence="4" id="KW-0808">Transferase</keyword>
<feature type="domain" description="Receptor L-domain" evidence="18">
    <location>
        <begin position="55"/>
        <end position="165"/>
    </location>
</feature>
<keyword evidence="9" id="KW-1133">Transmembrane helix</keyword>
<keyword evidence="16" id="KW-0732">Signal</keyword>
<keyword evidence="21" id="KW-1185">Reference proteome</keyword>
<keyword evidence="3" id="KW-0597">Phosphoprotein</keyword>
<evidence type="ECO:0000313" key="21">
    <source>
        <dbReference type="Proteomes" id="UP001174136"/>
    </source>
</evidence>
<protein>
    <recommendedName>
        <fullName evidence="2">receptor protein-tyrosine kinase</fullName>
        <ecNumber evidence="2">2.7.10.1</ecNumber>
    </recommendedName>
</protein>
<dbReference type="EC" id="2.7.10.1" evidence="2"/>
<keyword evidence="10" id="KW-0472">Membrane</keyword>
<feature type="compositionally biased region" description="Basic and acidic residues" evidence="15">
    <location>
        <begin position="817"/>
        <end position="839"/>
    </location>
</feature>
<dbReference type="Gene3D" id="2.10.220.10">
    <property type="entry name" value="Hormone Receptor, Insulin-like Growth Factor Receptor 1, Chain A, domain 2"/>
    <property type="match status" value="2"/>
</dbReference>
<feature type="compositionally biased region" description="Basic and acidic residues" evidence="15">
    <location>
        <begin position="851"/>
        <end position="864"/>
    </location>
</feature>
<dbReference type="SUPFAM" id="SSF52058">
    <property type="entry name" value="L domain-like"/>
    <property type="match status" value="2"/>
</dbReference>
<evidence type="ECO:0000256" key="8">
    <source>
        <dbReference type="ARBA" id="ARBA00022840"/>
    </source>
</evidence>
<feature type="compositionally biased region" description="Basic and acidic residues" evidence="15">
    <location>
        <begin position="650"/>
        <end position="660"/>
    </location>
</feature>
<accession>A0AA47P3A8</accession>
<comment type="caution">
    <text evidence="20">The sequence shown here is derived from an EMBL/GenBank/DDBJ whole genome shotgun (WGS) entry which is preliminary data.</text>
</comment>
<dbReference type="InterPro" id="IPR032778">
    <property type="entry name" value="GF_recep_IV"/>
</dbReference>
<dbReference type="FunFam" id="2.10.220.10:FF:000001">
    <property type="entry name" value="Receptor protein-tyrosine kinase"/>
    <property type="match status" value="1"/>
</dbReference>